<organism evidence="1 2">
    <name type="scientific">Candidatus Wildermuthbacteria bacterium RIFCSPHIGHO2_02_FULL_45_25</name>
    <dbReference type="NCBI Taxonomy" id="1802450"/>
    <lineage>
        <taxon>Bacteria</taxon>
        <taxon>Candidatus Wildermuthiibacteriota</taxon>
    </lineage>
</organism>
<sequence length="62" mass="6999">MGAGYDLFAVANSYGTHLELSGILIRDCWAIKTALFEGLFLFNASVLEFTEVEYNNYKREAD</sequence>
<dbReference type="Proteomes" id="UP000178092">
    <property type="component" value="Unassembled WGS sequence"/>
</dbReference>
<evidence type="ECO:0000313" key="2">
    <source>
        <dbReference type="Proteomes" id="UP000178092"/>
    </source>
</evidence>
<gene>
    <name evidence="1" type="ORF">A3C04_04625</name>
</gene>
<dbReference type="AlphaFoldDB" id="A0A1G2R5T8"/>
<name>A0A1G2R5T8_9BACT</name>
<proteinExistence type="predicted"/>
<dbReference type="EMBL" id="MHTV01000001">
    <property type="protein sequence ID" value="OHA67928.1"/>
    <property type="molecule type" value="Genomic_DNA"/>
</dbReference>
<evidence type="ECO:0000313" key="1">
    <source>
        <dbReference type="EMBL" id="OHA67928.1"/>
    </source>
</evidence>
<comment type="caution">
    <text evidence="1">The sequence shown here is derived from an EMBL/GenBank/DDBJ whole genome shotgun (WGS) entry which is preliminary data.</text>
</comment>
<accession>A0A1G2R5T8</accession>
<reference evidence="1 2" key="1">
    <citation type="journal article" date="2016" name="Nat. Commun.">
        <title>Thousands of microbial genomes shed light on interconnected biogeochemical processes in an aquifer system.</title>
        <authorList>
            <person name="Anantharaman K."/>
            <person name="Brown C.T."/>
            <person name="Hug L.A."/>
            <person name="Sharon I."/>
            <person name="Castelle C.J."/>
            <person name="Probst A.J."/>
            <person name="Thomas B.C."/>
            <person name="Singh A."/>
            <person name="Wilkins M.J."/>
            <person name="Karaoz U."/>
            <person name="Brodie E.L."/>
            <person name="Williams K.H."/>
            <person name="Hubbard S.S."/>
            <person name="Banfield J.F."/>
        </authorList>
    </citation>
    <scope>NUCLEOTIDE SEQUENCE [LARGE SCALE GENOMIC DNA]</scope>
</reference>
<protein>
    <submittedName>
        <fullName evidence="1">Uncharacterized protein</fullName>
    </submittedName>
</protein>